<evidence type="ECO:0000313" key="2">
    <source>
        <dbReference type="Proteomes" id="UP001595596"/>
    </source>
</evidence>
<comment type="caution">
    <text evidence="1">The sequence shown here is derived from an EMBL/GenBank/DDBJ whole genome shotgun (WGS) entry which is preliminary data.</text>
</comment>
<evidence type="ECO:0000313" key="1">
    <source>
        <dbReference type="EMBL" id="MFC3568403.1"/>
    </source>
</evidence>
<protein>
    <submittedName>
        <fullName evidence="1">Head-tail connector protein</fullName>
    </submittedName>
</protein>
<keyword evidence="2" id="KW-1185">Reference proteome</keyword>
<name>A0ABV7RW16_9RHOB</name>
<organism evidence="1 2">
    <name type="scientific">Paracoccus simplex</name>
    <dbReference type="NCBI Taxonomy" id="2086346"/>
    <lineage>
        <taxon>Bacteria</taxon>
        <taxon>Pseudomonadati</taxon>
        <taxon>Pseudomonadota</taxon>
        <taxon>Alphaproteobacteria</taxon>
        <taxon>Rhodobacterales</taxon>
        <taxon>Paracoccaceae</taxon>
        <taxon>Paracoccus</taxon>
    </lineage>
</organism>
<dbReference type="EMBL" id="JBHRXE010000008">
    <property type="protein sequence ID" value="MFC3568403.1"/>
    <property type="molecule type" value="Genomic_DNA"/>
</dbReference>
<gene>
    <name evidence="1" type="ORF">ACFOMP_02930</name>
</gene>
<dbReference type="Pfam" id="PF05135">
    <property type="entry name" value="Phage_connect_1"/>
    <property type="match status" value="1"/>
</dbReference>
<dbReference type="CDD" id="cd08054">
    <property type="entry name" value="gp6"/>
    <property type="match status" value="1"/>
</dbReference>
<dbReference type="Proteomes" id="UP001595596">
    <property type="component" value="Unassembled WGS sequence"/>
</dbReference>
<reference evidence="2" key="1">
    <citation type="journal article" date="2019" name="Int. J. Syst. Evol. Microbiol.">
        <title>The Global Catalogue of Microorganisms (GCM) 10K type strain sequencing project: providing services to taxonomists for standard genome sequencing and annotation.</title>
        <authorList>
            <consortium name="The Broad Institute Genomics Platform"/>
            <consortium name="The Broad Institute Genome Sequencing Center for Infectious Disease"/>
            <person name="Wu L."/>
            <person name="Ma J."/>
        </authorList>
    </citation>
    <scope>NUCLEOTIDE SEQUENCE [LARGE SCALE GENOMIC DNA]</scope>
    <source>
        <strain evidence="2">VKM B-3226</strain>
    </source>
</reference>
<sequence>MIVPLADLKAHLRVDHDAEDWLIANIGLAAELRVRNWIGRPIYAATEDLPPATDPRYSRYQMVADQAIIVAIMQMADRMYQQRSGEGDSSGDAVPPWTVRDLLSGYRVFFPVPDQAQQGAP</sequence>
<proteinExistence type="predicted"/>
<dbReference type="NCBIfam" id="TIGR01560">
    <property type="entry name" value="put_DNA_pack"/>
    <property type="match status" value="1"/>
</dbReference>
<dbReference type="InterPro" id="IPR006450">
    <property type="entry name" value="Phage_HK97_gp6-like"/>
</dbReference>
<dbReference type="Gene3D" id="1.10.3230.30">
    <property type="entry name" value="Phage gp6-like head-tail connector protein"/>
    <property type="match status" value="1"/>
</dbReference>
<accession>A0ABV7RW16</accession>
<dbReference type="InterPro" id="IPR021146">
    <property type="entry name" value="Phage_gp6-like_head-tail"/>
</dbReference>
<dbReference type="RefSeq" id="WP_379027818.1">
    <property type="nucleotide sequence ID" value="NZ_JBHRXE010000008.1"/>
</dbReference>